<dbReference type="EC" id="2.1.3.3" evidence="2"/>
<dbReference type="GO" id="GO:0042450">
    <property type="term" value="P:L-arginine biosynthetic process via ornithine"/>
    <property type="evidence" value="ECO:0007669"/>
    <property type="project" value="TreeGrafter"/>
</dbReference>
<dbReference type="GO" id="GO:0004585">
    <property type="term" value="F:ornithine carbamoyltransferase activity"/>
    <property type="evidence" value="ECO:0007669"/>
    <property type="project" value="UniProtKB-EC"/>
</dbReference>
<evidence type="ECO:0000259" key="4">
    <source>
        <dbReference type="Pfam" id="PF00185"/>
    </source>
</evidence>
<dbReference type="GO" id="GO:0016597">
    <property type="term" value="F:amino acid binding"/>
    <property type="evidence" value="ECO:0007669"/>
    <property type="project" value="InterPro"/>
</dbReference>
<sequence length="130" mass="14494">MSSPYIIVSTCRSPHPSCPGRFRKPSSCTADASNVSLQCVGRFHAPISIATVINYFQFVISSPYIVALNTQVTTSLMSKALPEAVFMHCLPRHKEEVDDEVFYSDRSVVFPEAENRMWTVMAVMLSMLGK</sequence>
<evidence type="ECO:0000313" key="5">
    <source>
        <dbReference type="EMBL" id="KAG5185864.1"/>
    </source>
</evidence>
<dbReference type="GO" id="GO:0019240">
    <property type="term" value="P:citrulline biosynthetic process"/>
    <property type="evidence" value="ECO:0007669"/>
    <property type="project" value="TreeGrafter"/>
</dbReference>
<keyword evidence="3 5" id="KW-0808">Transferase</keyword>
<evidence type="ECO:0000256" key="3">
    <source>
        <dbReference type="ARBA" id="ARBA00022679"/>
    </source>
</evidence>
<dbReference type="InterPro" id="IPR036901">
    <property type="entry name" value="Asp/Orn_carbamoylTrfase_sf"/>
</dbReference>
<dbReference type="Pfam" id="PF00185">
    <property type="entry name" value="OTCace"/>
    <property type="match status" value="1"/>
</dbReference>
<dbReference type="InterPro" id="IPR006131">
    <property type="entry name" value="Asp_carbamoyltransf_Asp/Orn-bd"/>
</dbReference>
<keyword evidence="6" id="KW-1185">Reference proteome</keyword>
<dbReference type="PANTHER" id="PTHR45753">
    <property type="entry name" value="ORNITHINE CARBAMOYLTRANSFERASE, MITOCHONDRIAL"/>
    <property type="match status" value="1"/>
</dbReference>
<evidence type="ECO:0000256" key="1">
    <source>
        <dbReference type="ARBA" id="ARBA00007805"/>
    </source>
</evidence>
<evidence type="ECO:0000256" key="2">
    <source>
        <dbReference type="ARBA" id="ARBA00013007"/>
    </source>
</evidence>
<evidence type="ECO:0000313" key="6">
    <source>
        <dbReference type="Proteomes" id="UP000664859"/>
    </source>
</evidence>
<feature type="domain" description="Aspartate/ornithine carbamoyltransferase Asp/Orn-binding" evidence="4">
    <location>
        <begin position="70"/>
        <end position="126"/>
    </location>
</feature>
<dbReference type="Proteomes" id="UP000664859">
    <property type="component" value="Unassembled WGS sequence"/>
</dbReference>
<dbReference type="OrthoDB" id="10252326at2759"/>
<organism evidence="5 6">
    <name type="scientific">Tribonema minus</name>
    <dbReference type="NCBI Taxonomy" id="303371"/>
    <lineage>
        <taxon>Eukaryota</taxon>
        <taxon>Sar</taxon>
        <taxon>Stramenopiles</taxon>
        <taxon>Ochrophyta</taxon>
        <taxon>PX clade</taxon>
        <taxon>Xanthophyceae</taxon>
        <taxon>Tribonematales</taxon>
        <taxon>Tribonemataceae</taxon>
        <taxon>Tribonema</taxon>
    </lineage>
</organism>
<proteinExistence type="inferred from homology"/>
<dbReference type="EMBL" id="JAFCMP010000119">
    <property type="protein sequence ID" value="KAG5185864.1"/>
    <property type="molecule type" value="Genomic_DNA"/>
</dbReference>
<dbReference type="AlphaFoldDB" id="A0A835Z492"/>
<comment type="caution">
    <text evidence="5">The sequence shown here is derived from an EMBL/GenBank/DDBJ whole genome shotgun (WGS) entry which is preliminary data.</text>
</comment>
<comment type="similarity">
    <text evidence="1">Belongs to the aspartate/ornithine carbamoyltransferase superfamily. OTCase family.</text>
</comment>
<name>A0A835Z492_9STRA</name>
<gene>
    <name evidence="5" type="ORF">JKP88DRAFT_179972</name>
</gene>
<accession>A0A835Z492</accession>
<dbReference type="Gene3D" id="3.40.50.1370">
    <property type="entry name" value="Aspartate/ornithine carbamoyltransferase"/>
    <property type="match status" value="1"/>
</dbReference>
<reference evidence="5" key="1">
    <citation type="submission" date="2021-02" db="EMBL/GenBank/DDBJ databases">
        <title>First Annotated Genome of the Yellow-green Alga Tribonema minus.</title>
        <authorList>
            <person name="Mahan K.M."/>
        </authorList>
    </citation>
    <scope>NUCLEOTIDE SEQUENCE</scope>
    <source>
        <strain evidence="5">UTEX B ZZ1240</strain>
    </source>
</reference>
<dbReference type="SUPFAM" id="SSF53671">
    <property type="entry name" value="Aspartate/ornithine carbamoyltransferase"/>
    <property type="match status" value="1"/>
</dbReference>
<dbReference type="PANTHER" id="PTHR45753:SF3">
    <property type="entry name" value="ORNITHINE TRANSCARBAMYLASE, MITOCHONDRIAL"/>
    <property type="match status" value="1"/>
</dbReference>
<protein>
    <recommendedName>
        <fullName evidence="2">ornithine carbamoyltransferase</fullName>
        <ecNumber evidence="2">2.1.3.3</ecNumber>
    </recommendedName>
</protein>